<keyword evidence="4 8" id="KW-0479">Metal-binding</keyword>
<dbReference type="Pfam" id="PF23023">
    <property type="entry name" value="Anti-Pycsar_Apyc1"/>
    <property type="match status" value="1"/>
</dbReference>
<dbReference type="HAMAP" id="MF_01818">
    <property type="entry name" value="RNase_Z_BN"/>
    <property type="match status" value="1"/>
</dbReference>
<keyword evidence="5 8" id="KW-0255">Endonuclease</keyword>
<organism evidence="9 10">
    <name type="scientific">Psychrobacter communis</name>
    <dbReference type="NCBI Taxonomy" id="2762238"/>
    <lineage>
        <taxon>Bacteria</taxon>
        <taxon>Pseudomonadati</taxon>
        <taxon>Pseudomonadota</taxon>
        <taxon>Gammaproteobacteria</taxon>
        <taxon>Moraxellales</taxon>
        <taxon>Moraxellaceae</taxon>
        <taxon>Psychrobacter</taxon>
    </lineage>
</organism>
<keyword evidence="3 8" id="KW-0540">Nuclease</keyword>
<dbReference type="GeneID" id="84652285"/>
<evidence type="ECO:0000256" key="7">
    <source>
        <dbReference type="ARBA" id="ARBA00022833"/>
    </source>
</evidence>
<accession>A0ABR8RFN7</accession>
<feature type="binding site" evidence="8">
    <location>
        <position position="82"/>
    </location>
    <ligand>
        <name>Zn(2+)</name>
        <dbReference type="ChEBI" id="CHEBI:29105"/>
        <label>2</label>
        <note>catalytic</note>
    </ligand>
</feature>
<reference evidence="9 10" key="1">
    <citation type="submission" date="2020-08" db="EMBL/GenBank/DDBJ databases">
        <title>A Genomic Blueprint of the Chicken Gut Microbiome.</title>
        <authorList>
            <person name="Gilroy R."/>
            <person name="Ravi A."/>
            <person name="Getino M."/>
            <person name="Pursley I."/>
            <person name="Horton D.L."/>
            <person name="Alikhan N.-F."/>
            <person name="Baker D."/>
            <person name="Gharbi K."/>
            <person name="Hall N."/>
            <person name="Watson M."/>
            <person name="Adriaenssens E.M."/>
            <person name="Foster-Nyarko E."/>
            <person name="Jarju S."/>
            <person name="Secka A."/>
            <person name="Antonio M."/>
            <person name="Oren A."/>
            <person name="Chaudhuri R."/>
            <person name="La Ragione R.M."/>
            <person name="Hildebrand F."/>
            <person name="Pallen M.J."/>
        </authorList>
    </citation>
    <scope>NUCLEOTIDE SEQUENCE [LARGE SCALE GENOMIC DNA]</scope>
    <source>
        <strain evidence="9 10">Sa4CVA2</strain>
    </source>
</reference>
<comment type="function">
    <text evidence="8">Zinc phosphodiesterase, which displays some tRNA 3'-processing endonuclease activity. Probably involved in tRNA maturation, by removing a 3'-trailer from precursor tRNA.</text>
</comment>
<sequence length="373" mass="40871">MLKLTFLGTSAGVPTKQRNVTALAVESLNPYASNTQNTTQSKKSRPWVLVDCGEGTQQQLLHTKLSLHQLQAICITHVHGDHCYGLPGLLASTAMSGRREPLIIVAPKAIATLLEAVTLTTELYFPFVINFMAIEDLLSESDEGNKTQVTITLDNQHQLTIGIYPLSHRVASYGFAITQTISRRALNTDKLTADGIPASALWGKLQQGEDVVTEDGRTLYSADYVDNNSQRTKVMVAGDNDTPECLSAAVVDADLLVHEATYTHEVLNKIQAKNPDFDPMHSSAQSVGQFAQENSVKNLILTHFSARYQRFDNPHSDTPNMAHIRLDAQSAYQGNLWLAADFDQYMVNGAADLVSAEEGSRVQYLGSARDNHS</sequence>
<evidence type="ECO:0000313" key="10">
    <source>
        <dbReference type="Proteomes" id="UP000606724"/>
    </source>
</evidence>
<comment type="subunit">
    <text evidence="1 8">Homodimer.</text>
</comment>
<dbReference type="SUPFAM" id="SSF56281">
    <property type="entry name" value="Metallo-hydrolase/oxidoreductase"/>
    <property type="match status" value="1"/>
</dbReference>
<feature type="binding site" evidence="8">
    <location>
        <position position="77"/>
    </location>
    <ligand>
        <name>Zn(2+)</name>
        <dbReference type="ChEBI" id="CHEBI:29105"/>
        <label>1</label>
        <note>catalytic</note>
    </ligand>
</feature>
<feature type="binding site" evidence="8">
    <location>
        <position position="168"/>
    </location>
    <ligand>
        <name>Zn(2+)</name>
        <dbReference type="ChEBI" id="CHEBI:29105"/>
        <label>1</label>
        <note>catalytic</note>
    </ligand>
</feature>
<feature type="binding site" evidence="8">
    <location>
        <position position="239"/>
    </location>
    <ligand>
        <name>Zn(2+)</name>
        <dbReference type="ChEBI" id="CHEBI:29105"/>
        <label>2</label>
        <note>catalytic</note>
    </ligand>
</feature>
<evidence type="ECO:0000256" key="1">
    <source>
        <dbReference type="ARBA" id="ARBA00011738"/>
    </source>
</evidence>
<feature type="binding site" evidence="8">
    <location>
        <position position="79"/>
    </location>
    <ligand>
        <name>Zn(2+)</name>
        <dbReference type="ChEBI" id="CHEBI:29105"/>
        <label>1</label>
        <note>catalytic</note>
    </ligand>
</feature>
<evidence type="ECO:0000256" key="3">
    <source>
        <dbReference type="ARBA" id="ARBA00022722"/>
    </source>
</evidence>
<comment type="caution">
    <text evidence="9">The sequence shown here is derived from an EMBL/GenBank/DDBJ whole genome shotgun (WGS) entry which is preliminary data.</text>
</comment>
<proteinExistence type="inferred from homology"/>
<gene>
    <name evidence="8" type="primary">rnz</name>
    <name evidence="9" type="ORF">H9653_00640</name>
</gene>
<dbReference type="EMBL" id="JACSQR010000001">
    <property type="protein sequence ID" value="MBD7946551.1"/>
    <property type="molecule type" value="Genomic_DNA"/>
</dbReference>
<comment type="catalytic activity">
    <reaction evidence="8">
        <text>Endonucleolytic cleavage of RNA, removing extra 3' nucleotides from tRNA precursor, generating 3' termini of tRNAs. A 3'-hydroxy group is left at the tRNA terminus and a 5'-phosphoryl group is left at the trailer molecule.</text>
        <dbReference type="EC" id="3.1.26.11"/>
    </reaction>
</comment>
<dbReference type="InterPro" id="IPR013471">
    <property type="entry name" value="RNase_Z/BN"/>
</dbReference>
<keyword evidence="2 8" id="KW-0819">tRNA processing</keyword>
<dbReference type="PANTHER" id="PTHR46018">
    <property type="entry name" value="ZINC PHOSPHODIESTERASE ELAC PROTEIN 1"/>
    <property type="match status" value="1"/>
</dbReference>
<evidence type="ECO:0000313" key="9">
    <source>
        <dbReference type="EMBL" id="MBD7946551.1"/>
    </source>
</evidence>
<evidence type="ECO:0000256" key="4">
    <source>
        <dbReference type="ARBA" id="ARBA00022723"/>
    </source>
</evidence>
<feature type="binding site" evidence="8">
    <location>
        <position position="81"/>
    </location>
    <ligand>
        <name>Zn(2+)</name>
        <dbReference type="ChEBI" id="CHEBI:29105"/>
        <label>2</label>
        <note>catalytic</note>
    </ligand>
</feature>
<evidence type="ECO:0000256" key="5">
    <source>
        <dbReference type="ARBA" id="ARBA00022759"/>
    </source>
</evidence>
<dbReference type="EC" id="3.1.26.11" evidence="8"/>
<keyword evidence="10" id="KW-1185">Reference proteome</keyword>
<keyword evidence="7 8" id="KW-0862">Zinc</keyword>
<dbReference type="CDD" id="cd07717">
    <property type="entry name" value="RNaseZ_ZiPD-like_MBL-fold"/>
    <property type="match status" value="1"/>
</dbReference>
<name>A0ABR8RFN7_9GAMM</name>
<feature type="binding site" evidence="8">
    <location>
        <position position="303"/>
    </location>
    <ligand>
        <name>Zn(2+)</name>
        <dbReference type="ChEBI" id="CHEBI:29105"/>
        <label>2</label>
        <note>catalytic</note>
    </ligand>
</feature>
<evidence type="ECO:0000256" key="6">
    <source>
        <dbReference type="ARBA" id="ARBA00022801"/>
    </source>
</evidence>
<keyword evidence="6 8" id="KW-0378">Hydrolase</keyword>
<dbReference type="Gene3D" id="3.60.15.10">
    <property type="entry name" value="Ribonuclease Z/Hydroxyacylglutathione hydrolase-like"/>
    <property type="match status" value="1"/>
</dbReference>
<dbReference type="Proteomes" id="UP000606724">
    <property type="component" value="Unassembled WGS sequence"/>
</dbReference>
<dbReference type="InterPro" id="IPR036866">
    <property type="entry name" value="RibonucZ/Hydroxyglut_hydro"/>
</dbReference>
<evidence type="ECO:0000256" key="8">
    <source>
        <dbReference type="HAMAP-Rule" id="MF_01818"/>
    </source>
</evidence>
<evidence type="ECO:0000256" key="2">
    <source>
        <dbReference type="ARBA" id="ARBA00022694"/>
    </source>
</evidence>
<comment type="similarity">
    <text evidence="8">Belongs to the RNase Z family.</text>
</comment>
<dbReference type="RefSeq" id="WP_068404589.1">
    <property type="nucleotide sequence ID" value="NZ_JACSQR010000001.1"/>
</dbReference>
<feature type="active site" description="Proton acceptor" evidence="8">
    <location>
        <position position="81"/>
    </location>
</feature>
<dbReference type="PANTHER" id="PTHR46018:SF2">
    <property type="entry name" value="ZINC PHOSPHODIESTERASE ELAC PROTEIN 1"/>
    <property type="match status" value="1"/>
</dbReference>
<feature type="binding site" evidence="8">
    <location>
        <position position="239"/>
    </location>
    <ligand>
        <name>Zn(2+)</name>
        <dbReference type="ChEBI" id="CHEBI:29105"/>
        <label>1</label>
        <note>catalytic</note>
    </ligand>
</feature>
<protein>
    <recommendedName>
        <fullName evidence="8">Ribonuclease Z</fullName>
        <shortName evidence="8">RNase Z</shortName>
        <ecNumber evidence="8">3.1.26.11</ecNumber>
    </recommendedName>
    <alternativeName>
        <fullName evidence="8">tRNA 3 endonuclease</fullName>
    </alternativeName>
    <alternativeName>
        <fullName evidence="8">tRNase Z</fullName>
    </alternativeName>
</protein>
<comment type="cofactor">
    <cofactor evidence="8">
        <name>Zn(2+)</name>
        <dbReference type="ChEBI" id="CHEBI:29105"/>
    </cofactor>
    <text evidence="8">Binds 2 Zn(2+) ions.</text>
</comment>